<dbReference type="OrthoDB" id="2364357at2"/>
<protein>
    <submittedName>
        <fullName evidence="1">Uncharacterized protein</fullName>
    </submittedName>
</protein>
<keyword evidence="2" id="KW-1185">Reference proteome</keyword>
<evidence type="ECO:0000313" key="1">
    <source>
        <dbReference type="EMBL" id="EUJ18220.1"/>
    </source>
</evidence>
<gene>
    <name evidence="1" type="ORF">MAQA_10816</name>
</gene>
<dbReference type="STRING" id="1265818.MAQA_10816"/>
<dbReference type="PATRIC" id="fig|1265818.5.peg.2176"/>
<dbReference type="AlphaFoldDB" id="W7AYA0"/>
<organism evidence="1 2">
    <name type="scientific">Listeria aquatica FSL S10-1188</name>
    <dbReference type="NCBI Taxonomy" id="1265818"/>
    <lineage>
        <taxon>Bacteria</taxon>
        <taxon>Bacillati</taxon>
        <taxon>Bacillota</taxon>
        <taxon>Bacilli</taxon>
        <taxon>Bacillales</taxon>
        <taxon>Listeriaceae</taxon>
        <taxon>Listeria</taxon>
    </lineage>
</organism>
<sequence length="91" mass="9747">MPLFDQLKNLAGDKLSEFLSGTGEQISESADEVTNQVEAGTDKVTETVEQVDPSEITGGLSDKVDEVKNSIGEQLGSPTDLLNNVKDFFGK</sequence>
<comment type="caution">
    <text evidence="1">The sequence shown here is derived from an EMBL/GenBank/DDBJ whole genome shotgun (WGS) entry which is preliminary data.</text>
</comment>
<dbReference type="Proteomes" id="UP000019246">
    <property type="component" value="Unassembled WGS sequence"/>
</dbReference>
<reference evidence="1 2" key="1">
    <citation type="journal article" date="2014" name="Int. J. Syst. Evol. Microbiol.">
        <title>Listeria floridensis sp. nov., Listeria aquatica sp. nov., Listeria cornellensis sp. nov., Listeria riparia sp. nov. and Listeria grandensis sp. nov., from agricultural and natural environments.</title>
        <authorList>
            <person name="den Bakker H.C."/>
            <person name="Warchocki S."/>
            <person name="Wright E.M."/>
            <person name="Allred A.F."/>
            <person name="Ahlstrom C."/>
            <person name="Manuel C.S."/>
            <person name="Stasiewicz M.J."/>
            <person name="Burrell A."/>
            <person name="Roof S."/>
            <person name="Strawn L."/>
            <person name="Fortes E.D."/>
            <person name="Nightingale K.K."/>
            <person name="Kephart D."/>
            <person name="Wiedmann M."/>
        </authorList>
    </citation>
    <scope>NUCLEOTIDE SEQUENCE [LARGE SCALE GENOMIC DNA]</scope>
    <source>
        <strain evidence="1 2">FSL S10-1188</strain>
    </source>
</reference>
<evidence type="ECO:0000313" key="2">
    <source>
        <dbReference type="Proteomes" id="UP000019246"/>
    </source>
</evidence>
<accession>W7AYA0</accession>
<name>W7AYA0_9LIST</name>
<dbReference type="EMBL" id="AOCG01000011">
    <property type="protein sequence ID" value="EUJ18220.1"/>
    <property type="molecule type" value="Genomic_DNA"/>
</dbReference>
<dbReference type="RefSeq" id="WP_036073260.1">
    <property type="nucleotide sequence ID" value="NZ_AOCG01000011.1"/>
</dbReference>
<proteinExistence type="predicted"/>